<dbReference type="Proteomes" id="UP001152747">
    <property type="component" value="Unassembled WGS sequence"/>
</dbReference>
<name>A0A9P1I871_9PELO</name>
<evidence type="ECO:0000256" key="1">
    <source>
        <dbReference type="SAM" id="Coils"/>
    </source>
</evidence>
<feature type="coiled-coil region" evidence="1">
    <location>
        <begin position="1"/>
        <end position="72"/>
    </location>
</feature>
<organism evidence="2 3">
    <name type="scientific">Caenorhabditis angaria</name>
    <dbReference type="NCBI Taxonomy" id="860376"/>
    <lineage>
        <taxon>Eukaryota</taxon>
        <taxon>Metazoa</taxon>
        <taxon>Ecdysozoa</taxon>
        <taxon>Nematoda</taxon>
        <taxon>Chromadorea</taxon>
        <taxon>Rhabditida</taxon>
        <taxon>Rhabditina</taxon>
        <taxon>Rhabditomorpha</taxon>
        <taxon>Rhabditoidea</taxon>
        <taxon>Rhabditidae</taxon>
        <taxon>Peloderinae</taxon>
        <taxon>Caenorhabditis</taxon>
    </lineage>
</organism>
<evidence type="ECO:0000313" key="3">
    <source>
        <dbReference type="Proteomes" id="UP001152747"/>
    </source>
</evidence>
<protein>
    <submittedName>
        <fullName evidence="2">Uncharacterized protein</fullName>
    </submittedName>
</protein>
<evidence type="ECO:0000313" key="2">
    <source>
        <dbReference type="EMBL" id="CAI5440444.1"/>
    </source>
</evidence>
<keyword evidence="3" id="KW-1185">Reference proteome</keyword>
<dbReference type="EMBL" id="CANHGI010000001">
    <property type="protein sequence ID" value="CAI5440444.1"/>
    <property type="molecule type" value="Genomic_DNA"/>
</dbReference>
<dbReference type="AlphaFoldDB" id="A0A9P1I871"/>
<sequence>MDAAQEEAEIAKLKIEIAKLKKELAALRFAEMARSFQTSEVQDPILENQRIREEEEARLAEVERAKNQWRCDIM</sequence>
<gene>
    <name evidence="2" type="ORF">CAMP_LOCUS3081</name>
</gene>
<proteinExistence type="predicted"/>
<reference evidence="2" key="1">
    <citation type="submission" date="2022-11" db="EMBL/GenBank/DDBJ databases">
        <authorList>
            <person name="Kikuchi T."/>
        </authorList>
    </citation>
    <scope>NUCLEOTIDE SEQUENCE</scope>
    <source>
        <strain evidence="2">PS1010</strain>
    </source>
</reference>
<keyword evidence="1" id="KW-0175">Coiled coil</keyword>
<accession>A0A9P1I871</accession>
<comment type="caution">
    <text evidence="2">The sequence shown here is derived from an EMBL/GenBank/DDBJ whole genome shotgun (WGS) entry which is preliminary data.</text>
</comment>